<dbReference type="Gene3D" id="3.40.630.30">
    <property type="match status" value="1"/>
</dbReference>
<dbReference type="RefSeq" id="WP_095044097.1">
    <property type="nucleotide sequence ID" value="NZ_LN890655.1"/>
</dbReference>
<dbReference type="CDD" id="cd04301">
    <property type="entry name" value="NAT_SF"/>
    <property type="match status" value="1"/>
</dbReference>
<organism evidence="2 3">
    <name type="scientific">Candidatus Promineifilum breve</name>
    <dbReference type="NCBI Taxonomy" id="1806508"/>
    <lineage>
        <taxon>Bacteria</taxon>
        <taxon>Bacillati</taxon>
        <taxon>Chloroflexota</taxon>
        <taxon>Ardenticatenia</taxon>
        <taxon>Candidatus Promineifilales</taxon>
        <taxon>Candidatus Promineifilaceae</taxon>
        <taxon>Candidatus Promineifilum</taxon>
    </lineage>
</organism>
<reference evidence="2" key="1">
    <citation type="submission" date="2016-01" db="EMBL/GenBank/DDBJ databases">
        <authorList>
            <person name="Mcilroy J.S."/>
            <person name="Karst M S."/>
            <person name="Albertsen M."/>
        </authorList>
    </citation>
    <scope>NUCLEOTIDE SEQUENCE</scope>
    <source>
        <strain evidence="2">Cfx-K</strain>
    </source>
</reference>
<dbReference type="PANTHER" id="PTHR43415">
    <property type="entry name" value="SPERMIDINE N(1)-ACETYLTRANSFERASE"/>
    <property type="match status" value="1"/>
</dbReference>
<dbReference type="GO" id="GO:0016747">
    <property type="term" value="F:acyltransferase activity, transferring groups other than amino-acyl groups"/>
    <property type="evidence" value="ECO:0007669"/>
    <property type="project" value="InterPro"/>
</dbReference>
<feature type="domain" description="N-acetyltransferase" evidence="1">
    <location>
        <begin position="12"/>
        <end position="174"/>
    </location>
</feature>
<accession>A0A170PIF3</accession>
<dbReference type="EMBL" id="LN890655">
    <property type="protein sequence ID" value="CUS04813.2"/>
    <property type="molecule type" value="Genomic_DNA"/>
</dbReference>
<dbReference type="OrthoDB" id="9795206at2"/>
<dbReference type="PROSITE" id="PS51186">
    <property type="entry name" value="GNAT"/>
    <property type="match status" value="1"/>
</dbReference>
<protein>
    <submittedName>
        <fullName evidence="2">GNAT family acetyltransferase</fullName>
    </submittedName>
</protein>
<dbReference type="Proteomes" id="UP000215027">
    <property type="component" value="Chromosome I"/>
</dbReference>
<dbReference type="InterPro" id="IPR000182">
    <property type="entry name" value="GNAT_dom"/>
</dbReference>
<evidence type="ECO:0000259" key="1">
    <source>
        <dbReference type="PROSITE" id="PS51186"/>
    </source>
</evidence>
<dbReference type="AlphaFoldDB" id="A0A170PIF3"/>
<gene>
    <name evidence="2" type="ORF">CFX0092_A2935</name>
</gene>
<keyword evidence="3" id="KW-1185">Reference proteome</keyword>
<dbReference type="InterPro" id="IPR016181">
    <property type="entry name" value="Acyl_CoA_acyltransferase"/>
</dbReference>
<evidence type="ECO:0000313" key="2">
    <source>
        <dbReference type="EMBL" id="CUS04813.2"/>
    </source>
</evidence>
<name>A0A170PIF3_9CHLR</name>
<sequence>MIAPNLLRGDKVRLTAVTPGDMSAVTQWWSDPDFLRLYNSQPAAPRNEDQISRRFDLSQTSPDNFLFAIRLLDDDAIIGLLEFDGVEWSNRTTFVSIGIGEAGHRGQGYGRDAMRTALRFAFHELNLHRVCLTVFGYNEPAIALYEGLGFVREGAYREHIERDGRRYDMHIFGLLRPEWESRGLHEPH</sequence>
<dbReference type="Pfam" id="PF13302">
    <property type="entry name" value="Acetyltransf_3"/>
    <property type="match status" value="1"/>
</dbReference>
<dbReference type="SUPFAM" id="SSF55729">
    <property type="entry name" value="Acyl-CoA N-acyltransferases (Nat)"/>
    <property type="match status" value="1"/>
</dbReference>
<dbReference type="PANTHER" id="PTHR43415:SF5">
    <property type="entry name" value="ACETYLTRANSFERASE"/>
    <property type="match status" value="1"/>
</dbReference>
<proteinExistence type="predicted"/>
<dbReference type="KEGG" id="pbf:CFX0092_A2935"/>
<evidence type="ECO:0000313" key="3">
    <source>
        <dbReference type="Proteomes" id="UP000215027"/>
    </source>
</evidence>